<evidence type="ECO:0008006" key="4">
    <source>
        <dbReference type="Google" id="ProtNLM"/>
    </source>
</evidence>
<evidence type="ECO:0000256" key="1">
    <source>
        <dbReference type="SAM" id="MobiDB-lite"/>
    </source>
</evidence>
<feature type="compositionally biased region" description="Basic and acidic residues" evidence="1">
    <location>
        <begin position="38"/>
        <end position="55"/>
    </location>
</feature>
<gene>
    <name evidence="2" type="ORF">ACFQKB_09945</name>
</gene>
<organism evidence="2 3">
    <name type="scientific">Actinomadura yumaensis</name>
    <dbReference type="NCBI Taxonomy" id="111807"/>
    <lineage>
        <taxon>Bacteria</taxon>
        <taxon>Bacillati</taxon>
        <taxon>Actinomycetota</taxon>
        <taxon>Actinomycetes</taxon>
        <taxon>Streptosporangiales</taxon>
        <taxon>Thermomonosporaceae</taxon>
        <taxon>Actinomadura</taxon>
    </lineage>
</organism>
<dbReference type="EMBL" id="JBHSXS010000004">
    <property type="protein sequence ID" value="MFC6880085.1"/>
    <property type="molecule type" value="Genomic_DNA"/>
</dbReference>
<reference evidence="3" key="1">
    <citation type="journal article" date="2019" name="Int. J. Syst. Evol. Microbiol.">
        <title>The Global Catalogue of Microorganisms (GCM) 10K type strain sequencing project: providing services to taxonomists for standard genome sequencing and annotation.</title>
        <authorList>
            <consortium name="The Broad Institute Genomics Platform"/>
            <consortium name="The Broad Institute Genome Sequencing Center for Infectious Disease"/>
            <person name="Wu L."/>
            <person name="Ma J."/>
        </authorList>
    </citation>
    <scope>NUCLEOTIDE SEQUENCE [LARGE SCALE GENOMIC DNA]</scope>
    <source>
        <strain evidence="3">JCM 3369</strain>
    </source>
</reference>
<proteinExistence type="predicted"/>
<evidence type="ECO:0000313" key="3">
    <source>
        <dbReference type="Proteomes" id="UP001596380"/>
    </source>
</evidence>
<accession>A0ABW2CI05</accession>
<sequence>MHRWNPLTFTEQARNLVHTLTACDLGTLRRLMAQQDELADRVHQPHDRAPEQEGP</sequence>
<comment type="caution">
    <text evidence="2">The sequence shown here is derived from an EMBL/GenBank/DDBJ whole genome shotgun (WGS) entry which is preliminary data.</text>
</comment>
<protein>
    <recommendedName>
        <fullName evidence="4">MarR family transcriptional regulator</fullName>
    </recommendedName>
</protein>
<dbReference type="Proteomes" id="UP001596380">
    <property type="component" value="Unassembled WGS sequence"/>
</dbReference>
<keyword evidence="3" id="KW-1185">Reference proteome</keyword>
<dbReference type="RefSeq" id="WP_160820590.1">
    <property type="nucleotide sequence ID" value="NZ_JBHSXE010000001.1"/>
</dbReference>
<name>A0ABW2CI05_9ACTN</name>
<feature type="region of interest" description="Disordered" evidence="1">
    <location>
        <begin position="36"/>
        <end position="55"/>
    </location>
</feature>
<evidence type="ECO:0000313" key="2">
    <source>
        <dbReference type="EMBL" id="MFC6880085.1"/>
    </source>
</evidence>